<dbReference type="AlphaFoldDB" id="A0A6A5ZQR1"/>
<organism evidence="4 5">
    <name type="scientific">Lophiotrema nucula</name>
    <dbReference type="NCBI Taxonomy" id="690887"/>
    <lineage>
        <taxon>Eukaryota</taxon>
        <taxon>Fungi</taxon>
        <taxon>Dikarya</taxon>
        <taxon>Ascomycota</taxon>
        <taxon>Pezizomycotina</taxon>
        <taxon>Dothideomycetes</taxon>
        <taxon>Pleosporomycetidae</taxon>
        <taxon>Pleosporales</taxon>
        <taxon>Lophiotremataceae</taxon>
        <taxon>Lophiotrema</taxon>
    </lineage>
</organism>
<dbReference type="InterPro" id="IPR013785">
    <property type="entry name" value="Aldolase_TIM"/>
</dbReference>
<dbReference type="Pfam" id="PF03537">
    <property type="entry name" value="Glyco_hydro_114"/>
    <property type="match status" value="1"/>
</dbReference>
<dbReference type="EC" id="3.2.1.22" evidence="2"/>
<evidence type="ECO:0000313" key="5">
    <source>
        <dbReference type="Proteomes" id="UP000799770"/>
    </source>
</evidence>
<accession>A0A6A5ZQR1</accession>
<dbReference type="GO" id="GO:0004557">
    <property type="term" value="F:alpha-galactosidase activity"/>
    <property type="evidence" value="ECO:0007669"/>
    <property type="project" value="UniProtKB-EC"/>
</dbReference>
<comment type="catalytic activity">
    <reaction evidence="1">
        <text>Hydrolysis of terminal, non-reducing alpha-D-galactose residues in alpha-D-galactosides, including galactose oligosaccharides, galactomannans and galactolipids.</text>
        <dbReference type="EC" id="3.2.1.22"/>
    </reaction>
</comment>
<keyword evidence="5" id="KW-1185">Reference proteome</keyword>
<dbReference type="PANTHER" id="PTHR35273">
    <property type="entry name" value="ALPHA-1,4 POLYGALACTOSAMINIDASE, PUTATIVE (AFU_ORTHOLOGUE AFUA_3G07890)-RELATED"/>
    <property type="match status" value="1"/>
</dbReference>
<proteinExistence type="predicted"/>
<evidence type="ECO:0000259" key="3">
    <source>
        <dbReference type="Pfam" id="PF03537"/>
    </source>
</evidence>
<evidence type="ECO:0000256" key="1">
    <source>
        <dbReference type="ARBA" id="ARBA00001255"/>
    </source>
</evidence>
<reference evidence="4" key="1">
    <citation type="journal article" date="2020" name="Stud. Mycol.">
        <title>101 Dothideomycetes genomes: a test case for predicting lifestyles and emergence of pathogens.</title>
        <authorList>
            <person name="Haridas S."/>
            <person name="Albert R."/>
            <person name="Binder M."/>
            <person name="Bloem J."/>
            <person name="Labutti K."/>
            <person name="Salamov A."/>
            <person name="Andreopoulos B."/>
            <person name="Baker S."/>
            <person name="Barry K."/>
            <person name="Bills G."/>
            <person name="Bluhm B."/>
            <person name="Cannon C."/>
            <person name="Castanera R."/>
            <person name="Culley D."/>
            <person name="Daum C."/>
            <person name="Ezra D."/>
            <person name="Gonzalez J."/>
            <person name="Henrissat B."/>
            <person name="Kuo A."/>
            <person name="Liang C."/>
            <person name="Lipzen A."/>
            <person name="Lutzoni F."/>
            <person name="Magnuson J."/>
            <person name="Mondo S."/>
            <person name="Nolan M."/>
            <person name="Ohm R."/>
            <person name="Pangilinan J."/>
            <person name="Park H.-J."/>
            <person name="Ramirez L."/>
            <person name="Alfaro M."/>
            <person name="Sun H."/>
            <person name="Tritt A."/>
            <person name="Yoshinaga Y."/>
            <person name="Zwiers L.-H."/>
            <person name="Turgeon B."/>
            <person name="Goodwin S."/>
            <person name="Spatafora J."/>
            <person name="Crous P."/>
            <person name="Grigoriev I."/>
        </authorList>
    </citation>
    <scope>NUCLEOTIDE SEQUENCE</scope>
    <source>
        <strain evidence="4">CBS 627.86</strain>
    </source>
</reference>
<feature type="domain" description="Glycoside-hydrolase family GH114 TIM-barrel" evidence="3">
    <location>
        <begin position="2"/>
        <end position="216"/>
    </location>
</feature>
<evidence type="ECO:0000313" key="4">
    <source>
        <dbReference type="EMBL" id="KAF2122022.1"/>
    </source>
</evidence>
<dbReference type="Proteomes" id="UP000799770">
    <property type="component" value="Unassembled WGS sequence"/>
</dbReference>
<protein>
    <recommendedName>
        <fullName evidence="2">alpha-galactosidase</fullName>
        <ecNumber evidence="2">3.2.1.22</ecNumber>
    </recommendedName>
</protein>
<dbReference type="EMBL" id="ML977311">
    <property type="protein sequence ID" value="KAF2122022.1"/>
    <property type="molecule type" value="Genomic_DNA"/>
</dbReference>
<dbReference type="InterPro" id="IPR004352">
    <property type="entry name" value="GH114_TIM-barrel"/>
</dbReference>
<dbReference type="SUPFAM" id="SSF51445">
    <property type="entry name" value="(Trans)glycosidases"/>
    <property type="match status" value="1"/>
</dbReference>
<keyword evidence="4" id="KW-0378">Hydrolase</keyword>
<sequence>MSWDIVLNKGSMTSKQLAAAKGDAIDIDLFDNTDDGQTTIKDLAAAGKKVICYFSAGSREDWRDDANQFVWPVDYGKNMTGSEPGETWEGENWVNVTSPKVRSIMKARIELAAKSGCHAIDPDNVDGFSSNHQDGYTFPQSAYSDYVNYLADIARQNNLAMGLKNAMDLIPAVLPNISFAVNEQCHEFGECGKYKDMTTAGLAVFNIEYKVKNCTQPAGVVLSGIFKTLALDKLGGQC</sequence>
<evidence type="ECO:0000256" key="2">
    <source>
        <dbReference type="ARBA" id="ARBA00012755"/>
    </source>
</evidence>
<name>A0A6A5ZQR1_9PLEO</name>
<dbReference type="OrthoDB" id="2108802at2759"/>
<dbReference type="InterPro" id="IPR017853">
    <property type="entry name" value="GH"/>
</dbReference>
<dbReference type="Gene3D" id="3.20.20.70">
    <property type="entry name" value="Aldolase class I"/>
    <property type="match status" value="1"/>
</dbReference>
<gene>
    <name evidence="4" type="ORF">BDV96DRAFT_537082</name>
</gene>
<dbReference type="PANTHER" id="PTHR35273:SF2">
    <property type="entry name" value="ALPHA-GALACTOSIDASE"/>
    <property type="match status" value="1"/>
</dbReference>